<dbReference type="InterPro" id="IPR002716">
    <property type="entry name" value="PIN_dom"/>
</dbReference>
<dbReference type="Pfam" id="PF01850">
    <property type="entry name" value="PIN"/>
    <property type="match status" value="1"/>
</dbReference>
<dbReference type="PANTHER" id="PTHR33653:SF1">
    <property type="entry name" value="RIBONUCLEASE VAPC2"/>
    <property type="match status" value="1"/>
</dbReference>
<evidence type="ECO:0000256" key="1">
    <source>
        <dbReference type="ARBA" id="ARBA00001946"/>
    </source>
</evidence>
<dbReference type="InterPro" id="IPR029060">
    <property type="entry name" value="PIN-like_dom_sf"/>
</dbReference>
<dbReference type="SUPFAM" id="SSF88723">
    <property type="entry name" value="PIN domain-like"/>
    <property type="match status" value="1"/>
</dbReference>
<gene>
    <name evidence="9" type="ORF">UX19_C0008G0002</name>
</gene>
<evidence type="ECO:0000256" key="2">
    <source>
        <dbReference type="ARBA" id="ARBA00022649"/>
    </source>
</evidence>
<name>A0A0G1MV62_9BACT</name>
<evidence type="ECO:0000256" key="5">
    <source>
        <dbReference type="ARBA" id="ARBA00022801"/>
    </source>
</evidence>
<proteinExistence type="inferred from homology"/>
<dbReference type="AlphaFoldDB" id="A0A0G1MV62"/>
<evidence type="ECO:0000313" key="9">
    <source>
        <dbReference type="EMBL" id="KKU12072.1"/>
    </source>
</evidence>
<comment type="cofactor">
    <cofactor evidence="1">
        <name>Mg(2+)</name>
        <dbReference type="ChEBI" id="CHEBI:18420"/>
    </cofactor>
</comment>
<dbReference type="CDD" id="cd18741">
    <property type="entry name" value="PIN_VapC4-5_FitB-like"/>
    <property type="match status" value="1"/>
</dbReference>
<evidence type="ECO:0000256" key="6">
    <source>
        <dbReference type="ARBA" id="ARBA00022842"/>
    </source>
</evidence>
<dbReference type="InterPro" id="IPR050556">
    <property type="entry name" value="Type_II_TA_system_RNase"/>
</dbReference>
<dbReference type="Gene3D" id="3.40.50.1010">
    <property type="entry name" value="5'-nuclease"/>
    <property type="match status" value="1"/>
</dbReference>
<keyword evidence="2" id="KW-1277">Toxin-antitoxin system</keyword>
<dbReference type="Proteomes" id="UP000034653">
    <property type="component" value="Unassembled WGS sequence"/>
</dbReference>
<reference evidence="9 10" key="1">
    <citation type="journal article" date="2015" name="Nature">
        <title>rRNA introns, odd ribosomes, and small enigmatic genomes across a large radiation of phyla.</title>
        <authorList>
            <person name="Brown C.T."/>
            <person name="Hug L.A."/>
            <person name="Thomas B.C."/>
            <person name="Sharon I."/>
            <person name="Castelle C.J."/>
            <person name="Singh A."/>
            <person name="Wilkins M.J."/>
            <person name="Williams K.H."/>
            <person name="Banfield J.F."/>
        </authorList>
    </citation>
    <scope>NUCLEOTIDE SEQUENCE [LARGE SCALE GENOMIC DNA]</scope>
</reference>
<comment type="similarity">
    <text evidence="7">Belongs to the PINc/VapC protein family.</text>
</comment>
<dbReference type="GO" id="GO:0046872">
    <property type="term" value="F:metal ion binding"/>
    <property type="evidence" value="ECO:0007669"/>
    <property type="project" value="UniProtKB-KW"/>
</dbReference>
<keyword evidence="4" id="KW-0479">Metal-binding</keyword>
<evidence type="ECO:0000259" key="8">
    <source>
        <dbReference type="Pfam" id="PF01850"/>
    </source>
</evidence>
<evidence type="ECO:0000256" key="7">
    <source>
        <dbReference type="ARBA" id="ARBA00038093"/>
    </source>
</evidence>
<dbReference type="PANTHER" id="PTHR33653">
    <property type="entry name" value="RIBONUCLEASE VAPC2"/>
    <property type="match status" value="1"/>
</dbReference>
<dbReference type="GO" id="GO:0016787">
    <property type="term" value="F:hydrolase activity"/>
    <property type="evidence" value="ECO:0007669"/>
    <property type="project" value="UniProtKB-KW"/>
</dbReference>
<sequence>MTTYLLDSNILMDFFKQKKEAVDLVTTLLGTGGLAASILSVTELRAGWTHDQARFFLSRFYRLVKVEDINLEIAELAGKYRNEYKSKGLTIPTIDTLIAATAIINNYQLVTRNKRDFPMPEIKFLDF</sequence>
<feature type="domain" description="PIN" evidence="8">
    <location>
        <begin position="4"/>
        <end position="115"/>
    </location>
</feature>
<comment type="caution">
    <text evidence="9">The sequence shown here is derived from an EMBL/GenBank/DDBJ whole genome shotgun (WGS) entry which is preliminary data.</text>
</comment>
<dbReference type="GO" id="GO:0004518">
    <property type="term" value="F:nuclease activity"/>
    <property type="evidence" value="ECO:0007669"/>
    <property type="project" value="UniProtKB-KW"/>
</dbReference>
<evidence type="ECO:0000256" key="3">
    <source>
        <dbReference type="ARBA" id="ARBA00022722"/>
    </source>
</evidence>
<keyword evidence="3" id="KW-0540">Nuclease</keyword>
<organism evidence="9 10">
    <name type="scientific">Candidatus Woesebacteria bacterium GW2011_GWA1_45_8</name>
    <dbReference type="NCBI Taxonomy" id="1618559"/>
    <lineage>
        <taxon>Bacteria</taxon>
        <taxon>Candidatus Woeseibacteriota</taxon>
    </lineage>
</organism>
<keyword evidence="5" id="KW-0378">Hydrolase</keyword>
<evidence type="ECO:0000313" key="10">
    <source>
        <dbReference type="Proteomes" id="UP000034653"/>
    </source>
</evidence>
<evidence type="ECO:0000256" key="4">
    <source>
        <dbReference type="ARBA" id="ARBA00022723"/>
    </source>
</evidence>
<keyword evidence="6" id="KW-0460">Magnesium</keyword>
<protein>
    <submittedName>
        <fullName evidence="9">Putative ribonuclease VapC</fullName>
    </submittedName>
</protein>
<accession>A0A0G1MV62</accession>
<dbReference type="EMBL" id="LCLG01000008">
    <property type="protein sequence ID" value="KKU12072.1"/>
    <property type="molecule type" value="Genomic_DNA"/>
</dbReference>